<accession>A0A1R1WZZ9</accession>
<comment type="caution">
    <text evidence="1">The sequence shown here is derived from an EMBL/GenBank/DDBJ whole genome shotgun (WGS) entry which is preliminary data.</text>
</comment>
<evidence type="ECO:0000313" key="2">
    <source>
        <dbReference type="Proteomes" id="UP000187283"/>
    </source>
</evidence>
<dbReference type="EMBL" id="LSSN01005924">
    <property type="protein sequence ID" value="OMJ07951.1"/>
    <property type="molecule type" value="Genomic_DNA"/>
</dbReference>
<dbReference type="AlphaFoldDB" id="A0A1R1WZZ9"/>
<proteinExistence type="predicted"/>
<dbReference type="Proteomes" id="UP000187283">
    <property type="component" value="Unassembled WGS sequence"/>
</dbReference>
<dbReference type="OrthoDB" id="289721at2759"/>
<organism evidence="1 2">
    <name type="scientific">Smittium culicis</name>
    <dbReference type="NCBI Taxonomy" id="133412"/>
    <lineage>
        <taxon>Eukaryota</taxon>
        <taxon>Fungi</taxon>
        <taxon>Fungi incertae sedis</taxon>
        <taxon>Zoopagomycota</taxon>
        <taxon>Kickxellomycotina</taxon>
        <taxon>Harpellomycetes</taxon>
        <taxon>Harpellales</taxon>
        <taxon>Legeriomycetaceae</taxon>
        <taxon>Smittium</taxon>
    </lineage>
</organism>
<evidence type="ECO:0000313" key="1">
    <source>
        <dbReference type="EMBL" id="OMJ07951.1"/>
    </source>
</evidence>
<protein>
    <recommendedName>
        <fullName evidence="3">Reverse transcriptase domain-containing protein</fullName>
    </recommendedName>
</protein>
<name>A0A1R1WZZ9_9FUNG</name>
<evidence type="ECO:0008006" key="3">
    <source>
        <dbReference type="Google" id="ProtNLM"/>
    </source>
</evidence>
<reference evidence="1 2" key="1">
    <citation type="submission" date="2017-01" db="EMBL/GenBank/DDBJ databases">
        <authorList>
            <person name="Mah S.A."/>
            <person name="Swanson W.J."/>
            <person name="Moy G.W."/>
            <person name="Vacquier V.D."/>
        </authorList>
    </citation>
    <scope>NUCLEOTIDE SEQUENCE [LARGE SCALE GENOMIC DNA]</scope>
    <source>
        <strain evidence="1 2">GSMNP</strain>
    </source>
</reference>
<sequence>MNLFYLYNSQNENLVIFYFCRKSTLYFAKVDIKKAFESINSSVLIKIVEELIPEDTFILRKYTKLTPVMGKLVPDYKWFTVMSGKDIV</sequence>
<keyword evidence="2" id="KW-1185">Reference proteome</keyword>
<gene>
    <name evidence="1" type="ORF">AYI70_g11868</name>
</gene>